<dbReference type="CAZy" id="GT2">
    <property type="family name" value="Glycosyltransferase Family 2"/>
</dbReference>
<dbReference type="HOGENOM" id="CLU_646559_0_0_2"/>
<keyword evidence="4 7" id="KW-0812">Transmembrane</keyword>
<dbReference type="Proteomes" id="UP000000346">
    <property type="component" value="Chromosome"/>
</dbReference>
<dbReference type="AlphaFoldDB" id="D9PZI5"/>
<dbReference type="KEGG" id="asc:ASAC_0065"/>
<evidence type="ECO:0000256" key="6">
    <source>
        <dbReference type="ARBA" id="ARBA00023136"/>
    </source>
</evidence>
<dbReference type="FunCoup" id="D9PZI5">
    <property type="interactions" value="2"/>
</dbReference>
<sequence length="424" mass="46039">MNVLSSQQIITTFHQYLQSLHLSISTSRALMAYAAGSAITVGVALVVELVIILHGLPRGRAQGARQPLPATPRVSVIVPTYREGERALRAVRSLLNQDYPRGLYEIIIAAEADDPTVDGVLRALGLRKVNGSEATVDGVRVRLSLGDGMTRGKPAALNRAESMATGDIIGVLDADGVAPPDAISRAVSALASGYSAAQLPREVALPPEARRTFAGAHMRAQAAEMRLYNQFLAPALMGFTGSAWITGSGYFVRREDLEAVGLWTPWAPTEDLDLSAKLLSRDMKVAFLSGSPVVEEPLTSIRAVIRQKERWVRGSMLATFTALRGVRRTWPLLLFLIMPAWGYLITPWLGMLAVARLHPELLTWTLAWSAVWLVPSAAYYIIAVAKAGKAVRPLPAAIALYLLAGLVALPKMAFRRYEWRGSRS</sequence>
<dbReference type="PANTHER" id="PTHR43867">
    <property type="entry name" value="CELLULOSE SYNTHASE CATALYTIC SUBUNIT A [UDP-FORMING]"/>
    <property type="match status" value="1"/>
</dbReference>
<name>D9PZI5_ACIS3</name>
<dbReference type="EMBL" id="CP001742">
    <property type="protein sequence ID" value="ADL18473.1"/>
    <property type="molecule type" value="Genomic_DNA"/>
</dbReference>
<feature type="transmembrane region" description="Helical" evidence="7">
    <location>
        <begin position="361"/>
        <end position="382"/>
    </location>
</feature>
<dbReference type="Gene3D" id="3.90.550.10">
    <property type="entry name" value="Spore Coat Polysaccharide Biosynthesis Protein SpsA, Chain A"/>
    <property type="match status" value="1"/>
</dbReference>
<evidence type="ECO:0000256" key="1">
    <source>
        <dbReference type="ARBA" id="ARBA00004141"/>
    </source>
</evidence>
<keyword evidence="6 7" id="KW-0472">Membrane</keyword>
<keyword evidence="3 8" id="KW-0808">Transferase</keyword>
<protein>
    <submittedName>
        <fullName evidence="8">Glycosyl transferase, family 2</fullName>
    </submittedName>
</protein>
<dbReference type="SUPFAM" id="SSF53448">
    <property type="entry name" value="Nucleotide-diphospho-sugar transferases"/>
    <property type="match status" value="1"/>
</dbReference>
<evidence type="ECO:0000313" key="9">
    <source>
        <dbReference type="Proteomes" id="UP000000346"/>
    </source>
</evidence>
<dbReference type="Pfam" id="PF13641">
    <property type="entry name" value="Glyco_tranf_2_3"/>
    <property type="match status" value="1"/>
</dbReference>
<feature type="transmembrane region" description="Helical" evidence="7">
    <location>
        <begin position="332"/>
        <end position="354"/>
    </location>
</feature>
<evidence type="ECO:0000256" key="7">
    <source>
        <dbReference type="SAM" id="Phobius"/>
    </source>
</evidence>
<evidence type="ECO:0000256" key="4">
    <source>
        <dbReference type="ARBA" id="ARBA00022692"/>
    </source>
</evidence>
<comment type="subcellular location">
    <subcellularLocation>
        <location evidence="1">Membrane</location>
        <topology evidence="1">Multi-pass membrane protein</topology>
    </subcellularLocation>
</comment>
<gene>
    <name evidence="8" type="ordered locus">ASAC_0065</name>
</gene>
<dbReference type="STRING" id="666510.ASAC_0065"/>
<dbReference type="GO" id="GO:0016758">
    <property type="term" value="F:hexosyltransferase activity"/>
    <property type="evidence" value="ECO:0007669"/>
    <property type="project" value="TreeGrafter"/>
</dbReference>
<dbReference type="InParanoid" id="D9PZI5"/>
<evidence type="ECO:0000256" key="5">
    <source>
        <dbReference type="ARBA" id="ARBA00022989"/>
    </source>
</evidence>
<evidence type="ECO:0000256" key="3">
    <source>
        <dbReference type="ARBA" id="ARBA00022679"/>
    </source>
</evidence>
<dbReference type="InterPro" id="IPR050321">
    <property type="entry name" value="Glycosyltr_2/OpgH_subfam"/>
</dbReference>
<proteinExistence type="predicted"/>
<dbReference type="eggNOG" id="arCOG01389">
    <property type="taxonomic scope" value="Archaea"/>
</dbReference>
<dbReference type="GO" id="GO:0005886">
    <property type="term" value="C:plasma membrane"/>
    <property type="evidence" value="ECO:0007669"/>
    <property type="project" value="TreeGrafter"/>
</dbReference>
<organism evidence="8 9">
    <name type="scientific">Acidilobus saccharovorans (strain DSM 16705 / JCM 18335 / VKM B-2471 / 345-15)</name>
    <dbReference type="NCBI Taxonomy" id="666510"/>
    <lineage>
        <taxon>Archaea</taxon>
        <taxon>Thermoproteota</taxon>
        <taxon>Thermoprotei</taxon>
        <taxon>Acidilobales</taxon>
        <taxon>Acidilobaceae</taxon>
        <taxon>Acidilobus</taxon>
    </lineage>
</organism>
<keyword evidence="5 7" id="KW-1133">Transmembrane helix</keyword>
<evidence type="ECO:0000256" key="2">
    <source>
        <dbReference type="ARBA" id="ARBA00022676"/>
    </source>
</evidence>
<keyword evidence="2" id="KW-0328">Glycosyltransferase</keyword>
<feature type="transmembrane region" description="Helical" evidence="7">
    <location>
        <begin position="394"/>
        <end position="414"/>
    </location>
</feature>
<evidence type="ECO:0000313" key="8">
    <source>
        <dbReference type="EMBL" id="ADL18473.1"/>
    </source>
</evidence>
<dbReference type="CDD" id="cd06423">
    <property type="entry name" value="CESA_like"/>
    <property type="match status" value="1"/>
</dbReference>
<feature type="transmembrane region" description="Helical" evidence="7">
    <location>
        <begin position="30"/>
        <end position="56"/>
    </location>
</feature>
<dbReference type="PANTHER" id="PTHR43867:SF2">
    <property type="entry name" value="CELLULOSE SYNTHASE CATALYTIC SUBUNIT A [UDP-FORMING]"/>
    <property type="match status" value="1"/>
</dbReference>
<dbReference type="InterPro" id="IPR029044">
    <property type="entry name" value="Nucleotide-diphossugar_trans"/>
</dbReference>
<reference evidence="8 9" key="1">
    <citation type="journal article" date="2010" name="Appl. Environ. Microbiol.">
        <title>The genome sequence of the crenarchaeon Acidilobus saccharovorans supports a new order, Acidilobales, and suggests an important ecological role in terrestrial acidic hot springs.</title>
        <authorList>
            <person name="Mardanov A.V."/>
            <person name="Svetlitchnyi V.A."/>
            <person name="Beletsky A.V."/>
            <person name="Prokofeva M.I."/>
            <person name="Bonch-Osmolovskaya E.A."/>
            <person name="Ravin N.V."/>
            <person name="Skryabin K.G."/>
        </authorList>
    </citation>
    <scope>NUCLEOTIDE SEQUENCE [LARGE SCALE GENOMIC DNA]</scope>
    <source>
        <strain evidence="9">DSM 16705 / JCM 18335 / VKM B-2471 / 345-15</strain>
    </source>
</reference>
<keyword evidence="9" id="KW-1185">Reference proteome</keyword>
<accession>D9PZI5</accession>